<dbReference type="Pfam" id="PF00282">
    <property type="entry name" value="Pyridoxal_deC"/>
    <property type="match status" value="1"/>
</dbReference>
<evidence type="ECO:0000313" key="9">
    <source>
        <dbReference type="Proteomes" id="UP000031278"/>
    </source>
</evidence>
<dbReference type="GO" id="GO:0019752">
    <property type="term" value="P:carboxylic acid metabolic process"/>
    <property type="evidence" value="ECO:0007669"/>
    <property type="project" value="InterPro"/>
</dbReference>
<keyword evidence="4 6" id="KW-0663">Pyridoxal phosphate</keyword>
<dbReference type="Gene3D" id="3.40.640.10">
    <property type="entry name" value="Type I PLP-dependent aspartate aminotransferase-like (Major domain)"/>
    <property type="match status" value="1"/>
</dbReference>
<organism evidence="8 9">
    <name type="scientific">Photobacterium gaetbulicola</name>
    <dbReference type="NCBI Taxonomy" id="1295392"/>
    <lineage>
        <taxon>Bacteria</taxon>
        <taxon>Pseudomonadati</taxon>
        <taxon>Pseudomonadota</taxon>
        <taxon>Gammaproteobacteria</taxon>
        <taxon>Vibrionales</taxon>
        <taxon>Vibrionaceae</taxon>
        <taxon>Photobacterium</taxon>
    </lineage>
</organism>
<evidence type="ECO:0000256" key="2">
    <source>
        <dbReference type="ARBA" id="ARBA00009533"/>
    </source>
</evidence>
<keyword evidence="3" id="KW-0210">Decarboxylase</keyword>
<accession>A0A0B9G681</accession>
<dbReference type="SUPFAM" id="SSF53383">
    <property type="entry name" value="PLP-dependent transferases"/>
    <property type="match status" value="1"/>
</dbReference>
<keyword evidence="5 7" id="KW-0456">Lyase</keyword>
<name>A0A0B9G681_9GAMM</name>
<dbReference type="InterPro" id="IPR015424">
    <property type="entry name" value="PyrdxlP-dep_Trfase"/>
</dbReference>
<evidence type="ECO:0000256" key="7">
    <source>
        <dbReference type="RuleBase" id="RU000382"/>
    </source>
</evidence>
<protein>
    <submittedName>
        <fullName evidence="8">Cytochrome D ubiquinol oxidase subunit II</fullName>
    </submittedName>
</protein>
<proteinExistence type="inferred from homology"/>
<dbReference type="AlphaFoldDB" id="A0A0B9G681"/>
<dbReference type="GO" id="GO:0005737">
    <property type="term" value="C:cytoplasm"/>
    <property type="evidence" value="ECO:0007669"/>
    <property type="project" value="TreeGrafter"/>
</dbReference>
<evidence type="ECO:0000256" key="6">
    <source>
        <dbReference type="PIRSR" id="PIRSR602129-50"/>
    </source>
</evidence>
<gene>
    <name evidence="8" type="ORF">RJ45_08500</name>
</gene>
<dbReference type="InterPro" id="IPR015421">
    <property type="entry name" value="PyrdxlP-dep_Trfase_major"/>
</dbReference>
<comment type="cofactor">
    <cofactor evidence="1 6 7">
        <name>pyridoxal 5'-phosphate</name>
        <dbReference type="ChEBI" id="CHEBI:597326"/>
    </cofactor>
</comment>
<evidence type="ECO:0000256" key="1">
    <source>
        <dbReference type="ARBA" id="ARBA00001933"/>
    </source>
</evidence>
<evidence type="ECO:0000313" key="8">
    <source>
        <dbReference type="EMBL" id="KHT64119.1"/>
    </source>
</evidence>
<evidence type="ECO:0000256" key="5">
    <source>
        <dbReference type="ARBA" id="ARBA00023239"/>
    </source>
</evidence>
<dbReference type="Proteomes" id="UP000031278">
    <property type="component" value="Unassembled WGS sequence"/>
</dbReference>
<reference evidence="8 9" key="1">
    <citation type="submission" date="2014-12" db="EMBL/GenBank/DDBJ databases">
        <title>Genome sequencing of Photobacterium gaetbulicola AD005a.</title>
        <authorList>
            <person name="Adrian T.G.S."/>
            <person name="Chan K.G."/>
        </authorList>
    </citation>
    <scope>NUCLEOTIDE SEQUENCE [LARGE SCALE GENOMIC DNA]</scope>
    <source>
        <strain evidence="8 9">AD005a</strain>
    </source>
</reference>
<dbReference type="GO" id="GO:0016831">
    <property type="term" value="F:carboxy-lyase activity"/>
    <property type="evidence" value="ECO:0007669"/>
    <property type="project" value="UniProtKB-KW"/>
</dbReference>
<sequence>MADSCLSLLHDSEANQLGSLFQRHYDAAFADYFSRDPAKWPVFSEPGLNRIHQFRQQKLAPNERIAGYPDGLALQQQLAGHASISQQRQVPNGMPDDMLTFAAALSKDWENPSSVENVVTMPCDPAIYGSMMGAMANPNLAYSEYAGMADQLEKYVIRQIANQVGYDPEQSTGIFTQGGTFCNLYGYLLGLRKSLPTALQHGMGRVPDFRIINSQGGHYSNMTNLSLLGVDIKDKTIRIKVTDSHDMDYQDLERQLRACFAVNCRVPTIMITMGTTDTFAVDRIKPVYELRNRLCEEYEVEVAPHIHVDAAVGWSMIFFLDYDFARNPLDINPVTLAGIERTISRVKELKYADSFTVDFHKWGYVPYTSSLVMIKNKQDMKALENEPENFSYFEHDLQGQTHLQSTIECSRGAVGVFGAYAALKYMGIEGYQTILAHCLQNANYFRHQLLKQGNVKLMAPENQGPSVGFRIYNPQWVDDVVAEFAKEQQCMTHPEYMELLRRNSQWHRNAFKGRGKVGLYTNWVEFISRSAYNTAGKYSYIPGEKAVFMNPATGRSQIDLFMRHYC</sequence>
<comment type="similarity">
    <text evidence="2 7">Belongs to the group II decarboxylase family.</text>
</comment>
<comment type="caution">
    <text evidence="8">The sequence shown here is derived from an EMBL/GenBank/DDBJ whole genome shotgun (WGS) entry which is preliminary data.</text>
</comment>
<dbReference type="PANTHER" id="PTHR45677:SF8">
    <property type="entry name" value="CYSTEINE SULFINIC ACID DECARBOXYLASE"/>
    <property type="match status" value="1"/>
</dbReference>
<evidence type="ECO:0000256" key="4">
    <source>
        <dbReference type="ARBA" id="ARBA00022898"/>
    </source>
</evidence>
<feature type="modified residue" description="N6-(pyridoxal phosphate)lysine" evidence="6">
    <location>
        <position position="361"/>
    </location>
</feature>
<dbReference type="PANTHER" id="PTHR45677">
    <property type="entry name" value="GLUTAMATE DECARBOXYLASE-RELATED"/>
    <property type="match status" value="1"/>
</dbReference>
<evidence type="ECO:0000256" key="3">
    <source>
        <dbReference type="ARBA" id="ARBA00022793"/>
    </source>
</evidence>
<dbReference type="GO" id="GO:0030170">
    <property type="term" value="F:pyridoxal phosphate binding"/>
    <property type="evidence" value="ECO:0007669"/>
    <property type="project" value="InterPro"/>
</dbReference>
<dbReference type="EMBL" id="JWLZ01000124">
    <property type="protein sequence ID" value="KHT64119.1"/>
    <property type="molecule type" value="Genomic_DNA"/>
</dbReference>
<dbReference type="InterPro" id="IPR002129">
    <property type="entry name" value="PyrdxlP-dep_de-COase"/>
</dbReference>
<dbReference type="RefSeq" id="WP_039460672.1">
    <property type="nucleotide sequence ID" value="NZ_JWLZ01000124.1"/>
</dbReference>